<dbReference type="RefSeq" id="WP_407663731.1">
    <property type="nucleotide sequence ID" value="NZ_AP022572.1"/>
</dbReference>
<proteinExistence type="predicted"/>
<sequence length="110" mass="12119">MCIAKPTGEHVGLMLDPGEWPEADGDIFYVRAQQYSQTLRQITHVLDTCRQQRLHVFEGGVWSGGAADAANGALGANIDQLMTVQDHLATVIVWHRYVADLIGQAKFGNR</sequence>
<evidence type="ECO:0000313" key="1">
    <source>
        <dbReference type="EMBL" id="BBX56361.1"/>
    </source>
</evidence>
<name>A0A7I7L8F1_9MYCO</name>
<evidence type="ECO:0000313" key="2">
    <source>
        <dbReference type="Proteomes" id="UP000467164"/>
    </source>
</evidence>
<keyword evidence="2" id="KW-1185">Reference proteome</keyword>
<dbReference type="Proteomes" id="UP000467164">
    <property type="component" value="Chromosome"/>
</dbReference>
<dbReference type="EMBL" id="AP022572">
    <property type="protein sequence ID" value="BBX56361.1"/>
    <property type="molecule type" value="Genomic_DNA"/>
</dbReference>
<dbReference type="KEGG" id="msho:MSHO_17060"/>
<organism evidence="1 2">
    <name type="scientific">Mycobacterium shottsii</name>
    <dbReference type="NCBI Taxonomy" id="133549"/>
    <lineage>
        <taxon>Bacteria</taxon>
        <taxon>Bacillati</taxon>
        <taxon>Actinomycetota</taxon>
        <taxon>Actinomycetes</taxon>
        <taxon>Mycobacteriales</taxon>
        <taxon>Mycobacteriaceae</taxon>
        <taxon>Mycobacterium</taxon>
        <taxon>Mycobacterium ulcerans group</taxon>
    </lineage>
</organism>
<reference evidence="1 2" key="1">
    <citation type="journal article" date="2019" name="Emerg. Microbes Infect.">
        <title>Comprehensive subspecies identification of 175 nontuberculous mycobacteria species based on 7547 genomic profiles.</title>
        <authorList>
            <person name="Matsumoto Y."/>
            <person name="Kinjo T."/>
            <person name="Motooka D."/>
            <person name="Nabeya D."/>
            <person name="Jung N."/>
            <person name="Uechi K."/>
            <person name="Horii T."/>
            <person name="Iida T."/>
            <person name="Fujita J."/>
            <person name="Nakamura S."/>
        </authorList>
    </citation>
    <scope>NUCLEOTIDE SEQUENCE [LARGE SCALE GENOMIC DNA]</scope>
    <source>
        <strain evidence="1 2">JCM 12657</strain>
    </source>
</reference>
<accession>A0A7I7L8F1</accession>
<gene>
    <name evidence="1" type="ORF">MSHO_17060</name>
</gene>
<protein>
    <submittedName>
        <fullName evidence="1">Uncharacterized protein</fullName>
    </submittedName>
</protein>
<dbReference type="AlphaFoldDB" id="A0A7I7L8F1"/>